<evidence type="ECO:0000256" key="2">
    <source>
        <dbReference type="ARBA" id="ARBA00022692"/>
    </source>
</evidence>
<evidence type="ECO:0000313" key="8">
    <source>
        <dbReference type="Proteomes" id="UP000238326"/>
    </source>
</evidence>
<keyword evidence="4 5" id="KW-0472">Membrane</keyword>
<name>A0A2S9KFV9_9BURK</name>
<comment type="subcellular location">
    <subcellularLocation>
        <location evidence="1">Membrane</location>
        <topology evidence="1">Multi-pass membrane protein</topology>
    </subcellularLocation>
</comment>
<evidence type="ECO:0000256" key="5">
    <source>
        <dbReference type="SAM" id="Phobius"/>
    </source>
</evidence>
<protein>
    <recommendedName>
        <fullName evidence="6">TM2 domain-containing protein</fullName>
    </recommendedName>
</protein>
<evidence type="ECO:0000256" key="4">
    <source>
        <dbReference type="ARBA" id="ARBA00023136"/>
    </source>
</evidence>
<feature type="transmembrane region" description="Helical" evidence="5">
    <location>
        <begin position="64"/>
        <end position="89"/>
    </location>
</feature>
<dbReference type="AlphaFoldDB" id="A0A2S9KFV9"/>
<feature type="domain" description="TM2" evidence="6">
    <location>
        <begin position="35"/>
        <end position="83"/>
    </location>
</feature>
<dbReference type="Proteomes" id="UP000238326">
    <property type="component" value="Unassembled WGS sequence"/>
</dbReference>
<keyword evidence="2 5" id="KW-0812">Transmembrane</keyword>
<dbReference type="Pfam" id="PF05154">
    <property type="entry name" value="TM2"/>
    <property type="match status" value="1"/>
</dbReference>
<keyword evidence="3 5" id="KW-1133">Transmembrane helix</keyword>
<evidence type="ECO:0000313" key="7">
    <source>
        <dbReference type="EMBL" id="PRD69329.1"/>
    </source>
</evidence>
<organism evidence="7 8">
    <name type="scientific">Malikia spinosa</name>
    <dbReference type="NCBI Taxonomy" id="86180"/>
    <lineage>
        <taxon>Bacteria</taxon>
        <taxon>Pseudomonadati</taxon>
        <taxon>Pseudomonadota</taxon>
        <taxon>Betaproteobacteria</taxon>
        <taxon>Burkholderiales</taxon>
        <taxon>Comamonadaceae</taxon>
        <taxon>Malikia</taxon>
    </lineage>
</organism>
<gene>
    <name evidence="7" type="ORF">C6P61_06735</name>
</gene>
<comment type="caution">
    <text evidence="7">The sequence shown here is derived from an EMBL/GenBank/DDBJ whole genome shotgun (WGS) entry which is preliminary data.</text>
</comment>
<dbReference type="OrthoDB" id="9816361at2"/>
<dbReference type="RefSeq" id="WP_105729160.1">
    <property type="nucleotide sequence ID" value="NZ_PVLR01000016.1"/>
</dbReference>
<reference evidence="7 8" key="1">
    <citation type="submission" date="2018-03" db="EMBL/GenBank/DDBJ databases">
        <title>Comparative genomics illustrates the genes involved in a hyperalkaliphilic mechanisms of Serpentinomonas isolated from highly-alkaline calcium-rich serpentinized springs.</title>
        <authorList>
            <person name="Suzuki S."/>
            <person name="Ishii S."/>
            <person name="Walworth N."/>
            <person name="Bird L."/>
            <person name="Kuenen J.G."/>
            <person name="Nealson K.H."/>
        </authorList>
    </citation>
    <scope>NUCLEOTIDE SEQUENCE [LARGE SCALE GENOMIC DNA]</scope>
    <source>
        <strain evidence="7 8">83</strain>
    </source>
</reference>
<feature type="transmembrane region" description="Helical" evidence="5">
    <location>
        <begin position="109"/>
        <end position="135"/>
    </location>
</feature>
<dbReference type="InterPro" id="IPR007829">
    <property type="entry name" value="TM2"/>
</dbReference>
<evidence type="ECO:0000259" key="6">
    <source>
        <dbReference type="Pfam" id="PF05154"/>
    </source>
</evidence>
<evidence type="ECO:0000256" key="1">
    <source>
        <dbReference type="ARBA" id="ARBA00004141"/>
    </source>
</evidence>
<evidence type="ECO:0000256" key="3">
    <source>
        <dbReference type="ARBA" id="ARBA00022989"/>
    </source>
</evidence>
<proteinExistence type="predicted"/>
<sequence length="156" mass="16778">MAMVYCRGCGKEIHETAPTCPHCGALQQVVSGTLKSQTVAGLWCGFLGGFGAHRFYLGKTVSGILYLLFCWTYIPALIALVEMLLIAFSSQQTWAAKHNGGTLTPPVHWTIKALALLGPILIITGILAAIMVPAYEGYTQRAQQFQSLLLAVPIIG</sequence>
<accession>A0A2S9KFV9</accession>
<keyword evidence="8" id="KW-1185">Reference proteome</keyword>
<dbReference type="GO" id="GO:0016020">
    <property type="term" value="C:membrane"/>
    <property type="evidence" value="ECO:0007669"/>
    <property type="project" value="UniProtKB-SubCell"/>
</dbReference>
<dbReference type="EMBL" id="PVLR01000016">
    <property type="protein sequence ID" value="PRD69329.1"/>
    <property type="molecule type" value="Genomic_DNA"/>
</dbReference>